<accession>A0ABV5EY63</accession>
<name>A0ABV5EY63_9FLAO</name>
<gene>
    <name evidence="2" type="ORF">ACFFVB_03355</name>
</gene>
<evidence type="ECO:0000256" key="1">
    <source>
        <dbReference type="SAM" id="Phobius"/>
    </source>
</evidence>
<keyword evidence="3" id="KW-1185">Reference proteome</keyword>
<evidence type="ECO:0008006" key="4">
    <source>
        <dbReference type="Google" id="ProtNLM"/>
    </source>
</evidence>
<keyword evidence="1" id="KW-0812">Transmembrane</keyword>
<organism evidence="2 3">
    <name type="scientific">Formosa undariae</name>
    <dbReference type="NCBI Taxonomy" id="1325436"/>
    <lineage>
        <taxon>Bacteria</taxon>
        <taxon>Pseudomonadati</taxon>
        <taxon>Bacteroidota</taxon>
        <taxon>Flavobacteriia</taxon>
        <taxon>Flavobacteriales</taxon>
        <taxon>Flavobacteriaceae</taxon>
        <taxon>Formosa</taxon>
    </lineage>
</organism>
<dbReference type="EMBL" id="JBHMEZ010000001">
    <property type="protein sequence ID" value="MFB9052109.1"/>
    <property type="molecule type" value="Genomic_DNA"/>
</dbReference>
<reference evidence="2 3" key="1">
    <citation type="submission" date="2024-09" db="EMBL/GenBank/DDBJ databases">
        <authorList>
            <person name="Sun Q."/>
            <person name="Mori K."/>
        </authorList>
    </citation>
    <scope>NUCLEOTIDE SEQUENCE [LARGE SCALE GENOMIC DNA]</scope>
    <source>
        <strain evidence="2 3">CECT 8286</strain>
    </source>
</reference>
<feature type="transmembrane region" description="Helical" evidence="1">
    <location>
        <begin position="24"/>
        <end position="47"/>
    </location>
</feature>
<dbReference type="RefSeq" id="WP_382381156.1">
    <property type="nucleotide sequence ID" value="NZ_JBHMEZ010000001.1"/>
</dbReference>
<sequence length="55" mass="6330">MISLLQDLSIEDKIINAPDSNYEIGVFIGSMVPFVVLVILAYIMYYYNKKNNQDL</sequence>
<evidence type="ECO:0000313" key="2">
    <source>
        <dbReference type="EMBL" id="MFB9052109.1"/>
    </source>
</evidence>
<dbReference type="Proteomes" id="UP001589605">
    <property type="component" value="Unassembled WGS sequence"/>
</dbReference>
<protein>
    <recommendedName>
        <fullName evidence="4">Adenylosuccinate synthetase</fullName>
    </recommendedName>
</protein>
<proteinExistence type="predicted"/>
<keyword evidence="1" id="KW-1133">Transmembrane helix</keyword>
<comment type="caution">
    <text evidence="2">The sequence shown here is derived from an EMBL/GenBank/DDBJ whole genome shotgun (WGS) entry which is preliminary data.</text>
</comment>
<keyword evidence="1" id="KW-0472">Membrane</keyword>
<evidence type="ECO:0000313" key="3">
    <source>
        <dbReference type="Proteomes" id="UP001589605"/>
    </source>
</evidence>